<evidence type="ECO:0000256" key="3">
    <source>
        <dbReference type="ARBA" id="ARBA00022630"/>
    </source>
</evidence>
<name>A0A210QWL6_MIZYE</name>
<dbReference type="FunFam" id="3.50.50.60:FF:000082">
    <property type="entry name" value="protein MTO1 homolog, mitochondrial isoform X1"/>
    <property type="match status" value="1"/>
</dbReference>
<dbReference type="InterPro" id="IPR040131">
    <property type="entry name" value="MnmG_N"/>
</dbReference>
<keyword evidence="7" id="KW-1185">Reference proteome</keyword>
<feature type="domain" description="tRNA uridine 5-carboxymethylaminomethyl modification enzyme C-terminal subdomain" evidence="5">
    <location>
        <begin position="589"/>
        <end position="660"/>
    </location>
</feature>
<dbReference type="PANTHER" id="PTHR11806">
    <property type="entry name" value="GLUCOSE INHIBITED DIVISION PROTEIN A"/>
    <property type="match status" value="1"/>
</dbReference>
<accession>A0A210QWL6</accession>
<evidence type="ECO:0000259" key="5">
    <source>
        <dbReference type="SMART" id="SM01228"/>
    </source>
</evidence>
<organism evidence="6 7">
    <name type="scientific">Mizuhopecten yessoensis</name>
    <name type="common">Japanese scallop</name>
    <name type="synonym">Patinopecten yessoensis</name>
    <dbReference type="NCBI Taxonomy" id="6573"/>
    <lineage>
        <taxon>Eukaryota</taxon>
        <taxon>Metazoa</taxon>
        <taxon>Spiralia</taxon>
        <taxon>Lophotrochozoa</taxon>
        <taxon>Mollusca</taxon>
        <taxon>Bivalvia</taxon>
        <taxon>Autobranchia</taxon>
        <taxon>Pteriomorphia</taxon>
        <taxon>Pectinida</taxon>
        <taxon>Pectinoidea</taxon>
        <taxon>Pectinidae</taxon>
        <taxon>Mizuhopecten</taxon>
    </lineage>
</organism>
<dbReference type="InterPro" id="IPR049312">
    <property type="entry name" value="GIDA_C_N"/>
</dbReference>
<dbReference type="GO" id="GO:0005739">
    <property type="term" value="C:mitochondrion"/>
    <property type="evidence" value="ECO:0007669"/>
    <property type="project" value="GOC"/>
</dbReference>
<comment type="similarity">
    <text evidence="2">Belongs to the MnmG family.</text>
</comment>
<dbReference type="GO" id="GO:0030488">
    <property type="term" value="P:tRNA methylation"/>
    <property type="evidence" value="ECO:0007669"/>
    <property type="project" value="TreeGrafter"/>
</dbReference>
<dbReference type="FunFam" id="1.10.150.570:FF:000001">
    <property type="entry name" value="tRNA uridine 5-carboxymethylaminomethyl modification enzyme MnmG"/>
    <property type="match status" value="1"/>
</dbReference>
<dbReference type="SMART" id="SM01228">
    <property type="entry name" value="GIDA_assoc_3"/>
    <property type="match status" value="1"/>
</dbReference>
<dbReference type="InterPro" id="IPR044920">
    <property type="entry name" value="MnmG_C_subdom_sf"/>
</dbReference>
<dbReference type="AlphaFoldDB" id="A0A210QWL6"/>
<dbReference type="SUPFAM" id="SSF51905">
    <property type="entry name" value="FAD/NAD(P)-binding domain"/>
    <property type="match status" value="1"/>
</dbReference>
<evidence type="ECO:0000313" key="6">
    <source>
        <dbReference type="EMBL" id="OWF53113.1"/>
    </source>
</evidence>
<dbReference type="InterPro" id="IPR047001">
    <property type="entry name" value="MnmG_C_subdom"/>
</dbReference>
<gene>
    <name evidence="6" type="ORF">KP79_PYT00536</name>
</gene>
<dbReference type="Proteomes" id="UP000242188">
    <property type="component" value="Unassembled WGS sequence"/>
</dbReference>
<evidence type="ECO:0000256" key="1">
    <source>
        <dbReference type="ARBA" id="ARBA00001974"/>
    </source>
</evidence>
<dbReference type="Pfam" id="PF01134">
    <property type="entry name" value="GIDA"/>
    <property type="match status" value="1"/>
</dbReference>
<keyword evidence="4" id="KW-0274">FAD</keyword>
<dbReference type="InterPro" id="IPR020595">
    <property type="entry name" value="MnmG-rel_CS"/>
</dbReference>
<dbReference type="PROSITE" id="PS01281">
    <property type="entry name" value="GIDA_2"/>
    <property type="match status" value="1"/>
</dbReference>
<dbReference type="PANTHER" id="PTHR11806:SF0">
    <property type="entry name" value="PROTEIN MTO1 HOMOLOG, MITOCHONDRIAL"/>
    <property type="match status" value="1"/>
</dbReference>
<dbReference type="STRING" id="6573.A0A210QWL6"/>
<reference evidence="6 7" key="1">
    <citation type="journal article" date="2017" name="Nat. Ecol. Evol.">
        <title>Scallop genome provides insights into evolution of bilaterian karyotype and development.</title>
        <authorList>
            <person name="Wang S."/>
            <person name="Zhang J."/>
            <person name="Jiao W."/>
            <person name="Li J."/>
            <person name="Xun X."/>
            <person name="Sun Y."/>
            <person name="Guo X."/>
            <person name="Huan P."/>
            <person name="Dong B."/>
            <person name="Zhang L."/>
            <person name="Hu X."/>
            <person name="Sun X."/>
            <person name="Wang J."/>
            <person name="Zhao C."/>
            <person name="Wang Y."/>
            <person name="Wang D."/>
            <person name="Huang X."/>
            <person name="Wang R."/>
            <person name="Lv J."/>
            <person name="Li Y."/>
            <person name="Zhang Z."/>
            <person name="Liu B."/>
            <person name="Lu W."/>
            <person name="Hui Y."/>
            <person name="Liang J."/>
            <person name="Zhou Z."/>
            <person name="Hou R."/>
            <person name="Li X."/>
            <person name="Liu Y."/>
            <person name="Li H."/>
            <person name="Ning X."/>
            <person name="Lin Y."/>
            <person name="Zhao L."/>
            <person name="Xing Q."/>
            <person name="Dou J."/>
            <person name="Li Y."/>
            <person name="Mao J."/>
            <person name="Guo H."/>
            <person name="Dou H."/>
            <person name="Li T."/>
            <person name="Mu C."/>
            <person name="Jiang W."/>
            <person name="Fu Q."/>
            <person name="Fu X."/>
            <person name="Miao Y."/>
            <person name="Liu J."/>
            <person name="Yu Q."/>
            <person name="Li R."/>
            <person name="Liao H."/>
            <person name="Li X."/>
            <person name="Kong Y."/>
            <person name="Jiang Z."/>
            <person name="Chourrout D."/>
            <person name="Li R."/>
            <person name="Bao Z."/>
        </authorList>
    </citation>
    <scope>NUCLEOTIDE SEQUENCE [LARGE SCALE GENOMIC DNA]</scope>
    <source>
        <strain evidence="6 7">PY_sf001</strain>
    </source>
</reference>
<protein>
    <submittedName>
        <fullName evidence="6">Protein MTO1-like</fullName>
    </submittedName>
</protein>
<proteinExistence type="inferred from homology"/>
<sequence>MAASMKSHRIPMTFQRWRWLRHINSMRTLTSHTAENDSGHYDIIVVGGGHAGTEAACASARLGSRTLLITHKIETIGEMSCNPSFGGIGKGHLMTEVDALGGVCARICDISGIHYKVLNRTKGPAVWGLRAQIDRHLYKTNLQKDVMATENLTVVASPVEDLILGEPHNPQHKLTKQACVGVALGTGDKVYGKAVVLTTGTFLRGSINIGLKTWAAGRMGDKPAVGLAKSIENAGFSMGRLKTGTPPRLEAKTIDFSKTEVKKADNHPRPFSFINDRVWITTEEQLDCHMTRTNPDVDKIVLETLDKNRHVMEEITGPRFCPSVESKVLRFKGRSHQVWLEPEGFNNELVYPTGLACTMPEEDQVRIIQSIRGLEKAVLAKPGYGVEYDFIDPRQLSTTLETLRIQNLYFAGQINGTTGYEEAAAQGILAGINAALKVQNKPSLTIDRTEGYIGVLVDDLTTLGTNEPYRMFTSRAEYRLSLRPDNADKRLTEKGYRAGCVDEFRYQKMVDMYNDLDQNIDLLKSIKRMSSEWNKRLGLPQQKKEMPKSLWDVLKQGSITIQKVIEAEPESLKHLLQNWRLTENLYNQAIYENVLTSQEAAIEEVRKDERLLLPEDLDYMCIESISNASRDLLSQARPSTIAAASRIPGLTPTDIVILLRKVKATQGNTSIYQDTY</sequence>
<evidence type="ECO:0000313" key="7">
    <source>
        <dbReference type="Proteomes" id="UP000242188"/>
    </source>
</evidence>
<evidence type="ECO:0000256" key="4">
    <source>
        <dbReference type="ARBA" id="ARBA00022827"/>
    </source>
</evidence>
<dbReference type="GO" id="GO:0050660">
    <property type="term" value="F:flavin adenine dinucleotide binding"/>
    <property type="evidence" value="ECO:0007669"/>
    <property type="project" value="InterPro"/>
</dbReference>
<dbReference type="FunFam" id="3.50.50.60:FF:000002">
    <property type="entry name" value="tRNA uridine 5-carboxymethylaminomethyl modification enzyme MnmG"/>
    <property type="match status" value="1"/>
</dbReference>
<evidence type="ECO:0000256" key="2">
    <source>
        <dbReference type="ARBA" id="ARBA00007653"/>
    </source>
</evidence>
<dbReference type="Gene3D" id="1.10.150.570">
    <property type="entry name" value="GidA associated domain, C-terminal subdomain"/>
    <property type="match status" value="1"/>
</dbReference>
<dbReference type="GO" id="GO:0005829">
    <property type="term" value="C:cytosol"/>
    <property type="evidence" value="ECO:0007669"/>
    <property type="project" value="TreeGrafter"/>
</dbReference>
<dbReference type="Pfam" id="PF13932">
    <property type="entry name" value="SAM_GIDA_C"/>
    <property type="match status" value="1"/>
</dbReference>
<dbReference type="Pfam" id="PF21680">
    <property type="entry name" value="GIDA_C_1st"/>
    <property type="match status" value="1"/>
</dbReference>
<comment type="caution">
    <text evidence="6">The sequence shown here is derived from an EMBL/GenBank/DDBJ whole genome shotgun (WGS) entry which is preliminary data.</text>
</comment>
<dbReference type="OrthoDB" id="3329at2759"/>
<dbReference type="EMBL" id="NEDP02001510">
    <property type="protein sequence ID" value="OWF53113.1"/>
    <property type="molecule type" value="Genomic_DNA"/>
</dbReference>
<dbReference type="Gene3D" id="3.50.50.60">
    <property type="entry name" value="FAD/NAD(P)-binding domain"/>
    <property type="match status" value="2"/>
</dbReference>
<dbReference type="NCBIfam" id="TIGR00136">
    <property type="entry name" value="mnmG_gidA"/>
    <property type="match status" value="1"/>
</dbReference>
<dbReference type="InterPro" id="IPR026904">
    <property type="entry name" value="MnmG_C"/>
</dbReference>
<dbReference type="HAMAP" id="MF_00129">
    <property type="entry name" value="MnmG_GidA"/>
    <property type="match status" value="1"/>
</dbReference>
<dbReference type="GO" id="GO:0070899">
    <property type="term" value="P:mitochondrial tRNA wobble uridine modification"/>
    <property type="evidence" value="ECO:0007669"/>
    <property type="project" value="UniProtKB-ARBA"/>
</dbReference>
<comment type="cofactor">
    <cofactor evidence="1">
        <name>FAD</name>
        <dbReference type="ChEBI" id="CHEBI:57692"/>
    </cofactor>
</comment>
<dbReference type="InterPro" id="IPR004416">
    <property type="entry name" value="MnmG"/>
</dbReference>
<dbReference type="InterPro" id="IPR036188">
    <property type="entry name" value="FAD/NAD-bd_sf"/>
</dbReference>
<keyword evidence="3" id="KW-0285">Flavoprotein</keyword>
<dbReference type="InterPro" id="IPR002218">
    <property type="entry name" value="MnmG-rel"/>
</dbReference>